<feature type="compositionally biased region" description="Low complexity" evidence="1">
    <location>
        <begin position="31"/>
        <end position="55"/>
    </location>
</feature>
<feature type="region of interest" description="Disordered" evidence="1">
    <location>
        <begin position="1"/>
        <end position="66"/>
    </location>
</feature>
<accession>A0A164YNJ7</accession>
<dbReference type="Proteomes" id="UP000076858">
    <property type="component" value="Unassembled WGS sequence"/>
</dbReference>
<dbReference type="AlphaFoldDB" id="A0A164YNJ7"/>
<comment type="caution">
    <text evidence="2">The sequence shown here is derived from an EMBL/GenBank/DDBJ whole genome shotgun (WGS) entry which is preliminary data.</text>
</comment>
<proteinExistence type="predicted"/>
<evidence type="ECO:0000256" key="1">
    <source>
        <dbReference type="SAM" id="MobiDB-lite"/>
    </source>
</evidence>
<feature type="compositionally biased region" description="Low complexity" evidence="1">
    <location>
        <begin position="317"/>
        <end position="333"/>
    </location>
</feature>
<protein>
    <submittedName>
        <fullName evidence="2">Uncharacterized protein</fullName>
    </submittedName>
</protein>
<evidence type="ECO:0000313" key="2">
    <source>
        <dbReference type="EMBL" id="KZS15441.1"/>
    </source>
</evidence>
<feature type="compositionally biased region" description="Low complexity" evidence="1">
    <location>
        <begin position="221"/>
        <end position="258"/>
    </location>
</feature>
<name>A0A164YNJ7_9CRUS</name>
<feature type="compositionally biased region" description="Low complexity" evidence="1">
    <location>
        <begin position="164"/>
        <end position="189"/>
    </location>
</feature>
<organism evidence="2 3">
    <name type="scientific">Daphnia magna</name>
    <dbReference type="NCBI Taxonomy" id="35525"/>
    <lineage>
        <taxon>Eukaryota</taxon>
        <taxon>Metazoa</taxon>
        <taxon>Ecdysozoa</taxon>
        <taxon>Arthropoda</taxon>
        <taxon>Crustacea</taxon>
        <taxon>Branchiopoda</taxon>
        <taxon>Diplostraca</taxon>
        <taxon>Cladocera</taxon>
        <taxon>Anomopoda</taxon>
        <taxon>Daphniidae</taxon>
        <taxon>Daphnia</taxon>
    </lineage>
</organism>
<evidence type="ECO:0000313" key="3">
    <source>
        <dbReference type="Proteomes" id="UP000076858"/>
    </source>
</evidence>
<feature type="compositionally biased region" description="Low complexity" evidence="1">
    <location>
        <begin position="293"/>
        <end position="304"/>
    </location>
</feature>
<gene>
    <name evidence="2" type="ORF">APZ42_019001</name>
</gene>
<reference evidence="2 3" key="1">
    <citation type="submission" date="2016-03" db="EMBL/GenBank/DDBJ databases">
        <title>EvidentialGene: Evidence-directed Construction of Genes on Genomes.</title>
        <authorList>
            <person name="Gilbert D.G."/>
            <person name="Choi J.-H."/>
            <person name="Mockaitis K."/>
            <person name="Colbourne J."/>
            <person name="Pfrender M."/>
        </authorList>
    </citation>
    <scope>NUCLEOTIDE SEQUENCE [LARGE SCALE GENOMIC DNA]</scope>
    <source>
        <strain evidence="2 3">Xinb3</strain>
        <tissue evidence="2">Complete organism</tissue>
    </source>
</reference>
<feature type="region of interest" description="Disordered" evidence="1">
    <location>
        <begin position="91"/>
        <end position="341"/>
    </location>
</feature>
<dbReference type="EMBL" id="LRGB01000870">
    <property type="protein sequence ID" value="KZS15441.1"/>
    <property type="molecule type" value="Genomic_DNA"/>
</dbReference>
<feature type="compositionally biased region" description="Polar residues" evidence="1">
    <location>
        <begin position="262"/>
        <end position="278"/>
    </location>
</feature>
<sequence length="453" mass="48897">MLGLGRVLPAPAAQCKSNLPPRSPPKFLAFSTRSLSSSTCSSDQSSSSRYSSSPSPGIHDQYNSPLQWPFSGASAASSGLFLEEVSEEADDDLDQWSEQHHHRLASTSPCSTLASSTYESSIDQGRRLAMSPYQLRHSTPNRSPYTERNRTANSNSSTHSTPARRSVVSSNNNNNNNRHNNGNGPGSHNKASIVEGKKKTPPPANGSTPLTKNKRVADLKSSGQPSTSRSSSPSLSRRNSAASSRSSASQTADASTTRRPIKSSNQTPTANNSTNNKQGGRPAVNSATGKIKTATTTTTNTTTTMHRPLANKNISNQKTGSKQQQQQPPGSVTRPPTTPTAKEDDEVVYRCCCCTFSESISILLFELSSSPPPLPTGKGWTRLQRVRRFVFGRLDGRSSSVVYCGSTNGDSECVNCRLVDRLTLCRRHRRRRCFNADALPIDVSLSCLSFVCI</sequence>
<feature type="compositionally biased region" description="Polar residues" evidence="1">
    <location>
        <begin position="151"/>
        <end position="163"/>
    </location>
</feature>
<keyword evidence="3" id="KW-1185">Reference proteome</keyword>
<feature type="compositionally biased region" description="Polar residues" evidence="1">
    <location>
        <begin position="105"/>
        <end position="123"/>
    </location>
</feature>